<dbReference type="Proteomes" id="UP000324222">
    <property type="component" value="Unassembled WGS sequence"/>
</dbReference>
<feature type="region of interest" description="Disordered" evidence="1">
    <location>
        <begin position="81"/>
        <end position="110"/>
    </location>
</feature>
<comment type="caution">
    <text evidence="2">The sequence shown here is derived from an EMBL/GenBank/DDBJ whole genome shotgun (WGS) entry which is preliminary data.</text>
</comment>
<organism evidence="2 3">
    <name type="scientific">Portunus trituberculatus</name>
    <name type="common">Swimming crab</name>
    <name type="synonym">Neptunus trituberculatus</name>
    <dbReference type="NCBI Taxonomy" id="210409"/>
    <lineage>
        <taxon>Eukaryota</taxon>
        <taxon>Metazoa</taxon>
        <taxon>Ecdysozoa</taxon>
        <taxon>Arthropoda</taxon>
        <taxon>Crustacea</taxon>
        <taxon>Multicrustacea</taxon>
        <taxon>Malacostraca</taxon>
        <taxon>Eumalacostraca</taxon>
        <taxon>Eucarida</taxon>
        <taxon>Decapoda</taxon>
        <taxon>Pleocyemata</taxon>
        <taxon>Brachyura</taxon>
        <taxon>Eubrachyura</taxon>
        <taxon>Portunoidea</taxon>
        <taxon>Portunidae</taxon>
        <taxon>Portuninae</taxon>
        <taxon>Portunus</taxon>
    </lineage>
</organism>
<reference evidence="2 3" key="1">
    <citation type="submission" date="2019-05" db="EMBL/GenBank/DDBJ databases">
        <title>Another draft genome of Portunus trituberculatus and its Hox gene families provides insights of decapod evolution.</title>
        <authorList>
            <person name="Jeong J.-H."/>
            <person name="Song I."/>
            <person name="Kim S."/>
            <person name="Choi T."/>
            <person name="Kim D."/>
            <person name="Ryu S."/>
            <person name="Kim W."/>
        </authorList>
    </citation>
    <scope>NUCLEOTIDE SEQUENCE [LARGE SCALE GENOMIC DNA]</scope>
    <source>
        <tissue evidence="2">Muscle</tissue>
    </source>
</reference>
<protein>
    <submittedName>
        <fullName evidence="2">Uncharacterized protein</fullName>
    </submittedName>
</protein>
<gene>
    <name evidence="2" type="ORF">E2C01_056426</name>
</gene>
<name>A0A5B7GU40_PORTR</name>
<accession>A0A5B7GU40</accession>
<dbReference type="EMBL" id="VSRR010019563">
    <property type="protein sequence ID" value="MPC62342.1"/>
    <property type="molecule type" value="Genomic_DNA"/>
</dbReference>
<evidence type="ECO:0000313" key="2">
    <source>
        <dbReference type="EMBL" id="MPC62342.1"/>
    </source>
</evidence>
<evidence type="ECO:0000256" key="1">
    <source>
        <dbReference type="SAM" id="MobiDB-lite"/>
    </source>
</evidence>
<proteinExistence type="predicted"/>
<sequence length="110" mass="12929">MNHSENFVEPSDTHVHMQNIERLWKDLKEWTERSGMNSEYFQQNFAWYNLFLTENWQHYHHQFFLTAGQLNKLQSTQQCAAPAPAVPVEDSELNDTRVMDDPQPGPPSSH</sequence>
<keyword evidence="3" id="KW-1185">Reference proteome</keyword>
<evidence type="ECO:0000313" key="3">
    <source>
        <dbReference type="Proteomes" id="UP000324222"/>
    </source>
</evidence>
<dbReference type="AlphaFoldDB" id="A0A5B7GU40"/>